<dbReference type="AlphaFoldDB" id="A0A6A6YBR3"/>
<evidence type="ECO:0000313" key="2">
    <source>
        <dbReference type="EMBL" id="KAF2806266.1"/>
    </source>
</evidence>
<dbReference type="EMBL" id="MU003707">
    <property type="protein sequence ID" value="KAF2806266.1"/>
    <property type="molecule type" value="Genomic_DNA"/>
</dbReference>
<reference evidence="4" key="3">
    <citation type="submission" date="2025-04" db="UniProtKB">
        <authorList>
            <consortium name="RefSeq"/>
        </authorList>
    </citation>
    <scope>IDENTIFICATION</scope>
    <source>
        <strain evidence="4">CBS 304.34</strain>
    </source>
</reference>
<dbReference type="GeneID" id="54463136"/>
<keyword evidence="3" id="KW-1185">Reference proteome</keyword>
<dbReference type="OrthoDB" id="10469620at2759"/>
<dbReference type="RefSeq" id="XP_033573230.1">
    <property type="nucleotide sequence ID" value="XM_033722243.1"/>
</dbReference>
<reference evidence="4" key="2">
    <citation type="submission" date="2020-04" db="EMBL/GenBank/DDBJ databases">
        <authorList>
            <consortium name="NCBI Genome Project"/>
        </authorList>
    </citation>
    <scope>NUCLEOTIDE SEQUENCE</scope>
    <source>
        <strain evidence="4">CBS 304.34</strain>
    </source>
</reference>
<evidence type="ECO:0000313" key="3">
    <source>
        <dbReference type="Proteomes" id="UP000504636"/>
    </source>
</evidence>
<evidence type="ECO:0000313" key="4">
    <source>
        <dbReference type="RefSeq" id="XP_033573230.1"/>
    </source>
</evidence>
<organism evidence="2">
    <name type="scientific">Mytilinidion resinicola</name>
    <dbReference type="NCBI Taxonomy" id="574789"/>
    <lineage>
        <taxon>Eukaryota</taxon>
        <taxon>Fungi</taxon>
        <taxon>Dikarya</taxon>
        <taxon>Ascomycota</taxon>
        <taxon>Pezizomycotina</taxon>
        <taxon>Dothideomycetes</taxon>
        <taxon>Pleosporomycetidae</taxon>
        <taxon>Mytilinidiales</taxon>
        <taxon>Mytilinidiaceae</taxon>
        <taxon>Mytilinidion</taxon>
    </lineage>
</organism>
<sequence length="289" mass="32022">MNGFLAIPLAWAIWAWGWSVYLICRILWMLLGHAAFAVLDQYLGSKKCDQANDNKQGRVFDFGFDMTIRILGPFQVVQQVATPTPRLPGLSIGVASLKPPSSPKPPAAPGSQEVRKTTRATPTQGQTSRRRVHEAARSNPSVPRDIRTNIRVVTTSTARHCSRVPSRMNTYITVIPKHRRLQLTTLHSGLSLLLDPGPRGTDDIALLTPNLPREIRVKILLLQITVTAFKRAEAVIDGLHELLLGLTPITSIKNPKPDFHAIAWACVEDEAKLRQVVRATGKLLYKEAD</sequence>
<name>A0A6A6YBR3_9PEZI</name>
<accession>A0A6A6YBR3</accession>
<protein>
    <submittedName>
        <fullName evidence="2 4">Uncharacterized protein</fullName>
    </submittedName>
</protein>
<reference evidence="2 4" key="1">
    <citation type="journal article" date="2020" name="Stud. Mycol.">
        <title>101 Dothideomycetes genomes: a test case for predicting lifestyles and emergence of pathogens.</title>
        <authorList>
            <person name="Haridas S."/>
            <person name="Albert R."/>
            <person name="Binder M."/>
            <person name="Bloem J."/>
            <person name="Labutti K."/>
            <person name="Salamov A."/>
            <person name="Andreopoulos B."/>
            <person name="Baker S."/>
            <person name="Barry K."/>
            <person name="Bills G."/>
            <person name="Bluhm B."/>
            <person name="Cannon C."/>
            <person name="Castanera R."/>
            <person name="Culley D."/>
            <person name="Daum C."/>
            <person name="Ezra D."/>
            <person name="Gonzalez J."/>
            <person name="Henrissat B."/>
            <person name="Kuo A."/>
            <person name="Liang C."/>
            <person name="Lipzen A."/>
            <person name="Lutzoni F."/>
            <person name="Magnuson J."/>
            <person name="Mondo S."/>
            <person name="Nolan M."/>
            <person name="Ohm R."/>
            <person name="Pangilinan J."/>
            <person name="Park H.-J."/>
            <person name="Ramirez L."/>
            <person name="Alfaro M."/>
            <person name="Sun H."/>
            <person name="Tritt A."/>
            <person name="Yoshinaga Y."/>
            <person name="Zwiers L.-H."/>
            <person name="Turgeon B."/>
            <person name="Goodwin S."/>
            <person name="Spatafora J."/>
            <person name="Crous P."/>
            <person name="Grigoriev I."/>
        </authorList>
    </citation>
    <scope>NUCLEOTIDE SEQUENCE</scope>
    <source>
        <strain evidence="2 4">CBS 304.34</strain>
    </source>
</reference>
<proteinExistence type="predicted"/>
<gene>
    <name evidence="2 4" type="ORF">BDZ99DRAFT_479534</name>
</gene>
<evidence type="ECO:0000256" key="1">
    <source>
        <dbReference type="SAM" id="MobiDB-lite"/>
    </source>
</evidence>
<feature type="region of interest" description="Disordered" evidence="1">
    <location>
        <begin position="96"/>
        <end position="145"/>
    </location>
</feature>
<dbReference type="Proteomes" id="UP000504636">
    <property type="component" value="Unplaced"/>
</dbReference>